<proteinExistence type="predicted"/>
<dbReference type="Proteomes" id="UP000198775">
    <property type="component" value="Unassembled WGS sequence"/>
</dbReference>
<feature type="region of interest" description="Disordered" evidence="1">
    <location>
        <begin position="1"/>
        <end position="43"/>
    </location>
</feature>
<gene>
    <name evidence="2" type="ORF">SAMN05216388_105514</name>
</gene>
<name>A0A1H8WEF6_9EURY</name>
<organism evidence="2 3">
    <name type="scientific">Halorientalis persicus</name>
    <dbReference type="NCBI Taxonomy" id="1367881"/>
    <lineage>
        <taxon>Archaea</taxon>
        <taxon>Methanobacteriati</taxon>
        <taxon>Methanobacteriota</taxon>
        <taxon>Stenosarchaea group</taxon>
        <taxon>Halobacteria</taxon>
        <taxon>Halobacteriales</taxon>
        <taxon>Haloarculaceae</taxon>
        <taxon>Halorientalis</taxon>
    </lineage>
</organism>
<feature type="compositionally biased region" description="Basic and acidic residues" evidence="1">
    <location>
        <begin position="1"/>
        <end position="23"/>
    </location>
</feature>
<dbReference type="EMBL" id="FOCX01000055">
    <property type="protein sequence ID" value="SEP25518.1"/>
    <property type="molecule type" value="Genomic_DNA"/>
</dbReference>
<protein>
    <submittedName>
        <fullName evidence="2">Uncharacterized protein</fullName>
    </submittedName>
</protein>
<sequence length="43" mass="5004">MNDRHTPELNDSRASKQHLDDRAVAPNPEQAPSYRTPDDERWS</sequence>
<dbReference type="RefSeq" id="WP_280141437.1">
    <property type="nucleotide sequence ID" value="NZ_FOCX01000055.1"/>
</dbReference>
<reference evidence="3" key="1">
    <citation type="submission" date="2016-10" db="EMBL/GenBank/DDBJ databases">
        <authorList>
            <person name="Varghese N."/>
            <person name="Submissions S."/>
        </authorList>
    </citation>
    <scope>NUCLEOTIDE SEQUENCE [LARGE SCALE GENOMIC DNA]</scope>
    <source>
        <strain evidence="3">IBRC-M 10043</strain>
    </source>
</reference>
<evidence type="ECO:0000313" key="2">
    <source>
        <dbReference type="EMBL" id="SEP25518.1"/>
    </source>
</evidence>
<accession>A0A1H8WEF6</accession>
<keyword evidence="3" id="KW-1185">Reference proteome</keyword>
<evidence type="ECO:0000313" key="3">
    <source>
        <dbReference type="Proteomes" id="UP000198775"/>
    </source>
</evidence>
<dbReference type="AlphaFoldDB" id="A0A1H8WEF6"/>
<evidence type="ECO:0000256" key="1">
    <source>
        <dbReference type="SAM" id="MobiDB-lite"/>
    </source>
</evidence>